<name>A0ABP4TY51_9MICO</name>
<gene>
    <name evidence="2" type="ORF">GCM10009808_11180</name>
</gene>
<evidence type="ECO:0000259" key="1">
    <source>
        <dbReference type="SMART" id="SM00833"/>
    </source>
</evidence>
<dbReference type="Pfam" id="PF07683">
    <property type="entry name" value="CobW_C"/>
    <property type="match status" value="1"/>
</dbReference>
<dbReference type="InterPro" id="IPR027417">
    <property type="entry name" value="P-loop_NTPase"/>
</dbReference>
<dbReference type="InterPro" id="IPR051316">
    <property type="entry name" value="Zinc-reg_GTPase_activator"/>
</dbReference>
<dbReference type="Pfam" id="PF02492">
    <property type="entry name" value="cobW"/>
    <property type="match status" value="1"/>
</dbReference>
<dbReference type="InterPro" id="IPR011629">
    <property type="entry name" value="CobW-like_C"/>
</dbReference>
<comment type="caution">
    <text evidence="2">The sequence shown here is derived from an EMBL/GenBank/DDBJ whole genome shotgun (WGS) entry which is preliminary data.</text>
</comment>
<organism evidence="2 3">
    <name type="scientific">Microbacterium sediminicola</name>
    <dbReference type="NCBI Taxonomy" id="415210"/>
    <lineage>
        <taxon>Bacteria</taxon>
        <taxon>Bacillati</taxon>
        <taxon>Actinomycetota</taxon>
        <taxon>Actinomycetes</taxon>
        <taxon>Micrococcales</taxon>
        <taxon>Microbacteriaceae</taxon>
        <taxon>Microbacterium</taxon>
    </lineage>
</organism>
<dbReference type="Proteomes" id="UP001501690">
    <property type="component" value="Unassembled WGS sequence"/>
</dbReference>
<dbReference type="EMBL" id="BAAAPL010000001">
    <property type="protein sequence ID" value="GAA1695713.1"/>
    <property type="molecule type" value="Genomic_DNA"/>
</dbReference>
<protein>
    <submittedName>
        <fullName evidence="2">GTP-binding protein</fullName>
    </submittedName>
</protein>
<keyword evidence="3" id="KW-1185">Reference proteome</keyword>
<dbReference type="InterPro" id="IPR003495">
    <property type="entry name" value="CobW/HypB/UreG_nucleotide-bd"/>
</dbReference>
<reference evidence="3" key="1">
    <citation type="journal article" date="2019" name="Int. J. Syst. Evol. Microbiol.">
        <title>The Global Catalogue of Microorganisms (GCM) 10K type strain sequencing project: providing services to taxonomists for standard genome sequencing and annotation.</title>
        <authorList>
            <consortium name="The Broad Institute Genomics Platform"/>
            <consortium name="The Broad Institute Genome Sequencing Center for Infectious Disease"/>
            <person name="Wu L."/>
            <person name="Ma J."/>
        </authorList>
    </citation>
    <scope>NUCLEOTIDE SEQUENCE [LARGE SCALE GENOMIC DNA]</scope>
    <source>
        <strain evidence="3">JCM 15577</strain>
    </source>
</reference>
<dbReference type="CDD" id="cd03112">
    <property type="entry name" value="CobW-like"/>
    <property type="match status" value="1"/>
</dbReference>
<dbReference type="SUPFAM" id="SSF52540">
    <property type="entry name" value="P-loop containing nucleoside triphosphate hydrolases"/>
    <property type="match status" value="1"/>
</dbReference>
<dbReference type="PANTHER" id="PTHR13748:SF62">
    <property type="entry name" value="COBW DOMAIN-CONTAINING PROTEIN"/>
    <property type="match status" value="1"/>
</dbReference>
<feature type="domain" description="CobW C-terminal" evidence="1">
    <location>
        <begin position="244"/>
        <end position="332"/>
    </location>
</feature>
<sequence length="355" mass="37364">MIINRSTQVSTIPPNPAHPSRLPVIAVTGHLGAGKTTLLNHLLRAPGARLGVVVNDFGVVNVDAGLVAAQVDDVAGIAGGCVCCLPDAGGLDGALERLSHPRLRLDAIIVEASGVAEPLALAKLIRYSGVQRVRLGGVVDVIDAVEHFRTVDLWPEPPVRHAAATLVVVSKLDGVAAAERESQAARIVERVRMRNPHAPVVVADHGRVDPTLIFDVATPDDPEELPIAALLRESDGEHLDHAHARSASVALPAPISPTALVDLLESPPADAYRMKGRVRVRAVRGERGYAVNVVGSMIHVAPLPVVPQVGELVAIGIDMSAHAATTRLAAVAAAPADRPDVAGLRRLHRYRRLSD</sequence>
<dbReference type="PANTHER" id="PTHR13748">
    <property type="entry name" value="COBW-RELATED"/>
    <property type="match status" value="1"/>
</dbReference>
<dbReference type="SMART" id="SM00833">
    <property type="entry name" value="CobW_C"/>
    <property type="match status" value="1"/>
</dbReference>
<evidence type="ECO:0000313" key="3">
    <source>
        <dbReference type="Proteomes" id="UP001501690"/>
    </source>
</evidence>
<dbReference type="SUPFAM" id="SSF90002">
    <property type="entry name" value="Hypothetical protein YjiA, C-terminal domain"/>
    <property type="match status" value="1"/>
</dbReference>
<accession>A0ABP4TY51</accession>
<proteinExistence type="predicted"/>
<evidence type="ECO:0000313" key="2">
    <source>
        <dbReference type="EMBL" id="GAA1695713.1"/>
    </source>
</evidence>
<dbReference type="Gene3D" id="3.40.50.300">
    <property type="entry name" value="P-loop containing nucleotide triphosphate hydrolases"/>
    <property type="match status" value="1"/>
</dbReference>